<evidence type="ECO:0000259" key="1">
    <source>
        <dbReference type="SMART" id="SM00989"/>
    </source>
</evidence>
<dbReference type="InterPro" id="IPR004096">
    <property type="entry name" value="V4R"/>
</dbReference>
<proteinExistence type="predicted"/>
<dbReference type="SUPFAM" id="SSF111126">
    <property type="entry name" value="Ligand-binding domain in the NO signalling and Golgi transport"/>
    <property type="match status" value="1"/>
</dbReference>
<name>A0A8K2A131_9CYAN</name>
<gene>
    <name evidence="2" type="ORF">GS597_14370</name>
</gene>
<organism evidence="2 3">
    <name type="scientific">Petrachloros mirabilis ULC683</name>
    <dbReference type="NCBI Taxonomy" id="2781853"/>
    <lineage>
        <taxon>Bacteria</taxon>
        <taxon>Bacillati</taxon>
        <taxon>Cyanobacteriota</taxon>
        <taxon>Cyanophyceae</taxon>
        <taxon>Synechococcales</taxon>
        <taxon>Petrachlorosaceae</taxon>
        <taxon>Petrachloros</taxon>
        <taxon>Petrachloros mirabilis</taxon>
    </lineage>
</organism>
<feature type="domain" description="4-vinyl reductase 4VR" evidence="1">
    <location>
        <begin position="130"/>
        <end position="192"/>
    </location>
</feature>
<reference evidence="2" key="1">
    <citation type="submission" date="2019-12" db="EMBL/GenBank/DDBJ databases">
        <title>High-Quality draft genome sequences of three cyanobacteria isolated from the limestone walls of the Old Cathedral of Coimbra.</title>
        <authorList>
            <person name="Tiago I."/>
            <person name="Soares F."/>
            <person name="Portugal A."/>
        </authorList>
    </citation>
    <scope>NUCLEOTIDE SEQUENCE [LARGE SCALE GENOMIC DNA]</scope>
    <source>
        <strain evidence="2">C</strain>
    </source>
</reference>
<protein>
    <submittedName>
        <fullName evidence="2">4-vinyl reductase</fullName>
    </submittedName>
</protein>
<dbReference type="PANTHER" id="PTHR35090">
    <property type="entry name" value="DNA-DIRECTED RNA POLYMERASE SUBUNIT I"/>
    <property type="match status" value="1"/>
</dbReference>
<dbReference type="Pfam" id="PF02830">
    <property type="entry name" value="V4R"/>
    <property type="match status" value="1"/>
</dbReference>
<dbReference type="AlphaFoldDB" id="A0A8K2A131"/>
<dbReference type="Proteomes" id="UP000607397">
    <property type="component" value="Unassembled WGS sequence"/>
</dbReference>
<dbReference type="RefSeq" id="WP_161826151.1">
    <property type="nucleotide sequence ID" value="NZ_WVIC01000030.1"/>
</dbReference>
<sequence length="223" mass="25037">MINVSELLAAPYLPGNYFAPDAYVQGDYESGLIENRVGARLLAMPDTLLQALYAGLAEEVGPSAGMVLFQCGYWWGKSFYRRFQAEVSDYYQQPLAQMEMAAFLQCFKQCWRTHGWGDVEVDLDYSAQGFLVVKLQHSAFAQASPDLNRPSCFTEAGLLSAFFSQLTGRDLHCIQTACETLGDDCNFFVLGLRDRVKMAEAWLEEAHDHVTVMERLCQSQPLS</sequence>
<dbReference type="EMBL" id="WVIC01000030">
    <property type="protein sequence ID" value="NCJ07673.1"/>
    <property type="molecule type" value="Genomic_DNA"/>
</dbReference>
<dbReference type="SMART" id="SM00989">
    <property type="entry name" value="V4R"/>
    <property type="match status" value="1"/>
</dbReference>
<comment type="caution">
    <text evidence="2">The sequence shown here is derived from an EMBL/GenBank/DDBJ whole genome shotgun (WGS) entry which is preliminary data.</text>
</comment>
<dbReference type="PANTHER" id="PTHR35090:SF1">
    <property type="entry name" value="SLR0144 PROTEIN"/>
    <property type="match status" value="1"/>
</dbReference>
<keyword evidence="3" id="KW-1185">Reference proteome</keyword>
<dbReference type="Gene3D" id="3.30.1380.20">
    <property type="entry name" value="Trafficking protein particle complex subunit 3"/>
    <property type="match status" value="1"/>
</dbReference>
<evidence type="ECO:0000313" key="3">
    <source>
        <dbReference type="Proteomes" id="UP000607397"/>
    </source>
</evidence>
<accession>A0A8K2A131</accession>
<dbReference type="InterPro" id="IPR024096">
    <property type="entry name" value="NO_sig/Golgi_transp_ligand-bd"/>
</dbReference>
<evidence type="ECO:0000313" key="2">
    <source>
        <dbReference type="EMBL" id="NCJ07673.1"/>
    </source>
</evidence>